<accession>A0A939H905</accession>
<gene>
    <name evidence="2" type="ORF">J3A84_00925</name>
</gene>
<evidence type="ECO:0000313" key="2">
    <source>
        <dbReference type="EMBL" id="MBO1263602.1"/>
    </source>
</evidence>
<dbReference type="Proteomes" id="UP000664218">
    <property type="component" value="Unassembled WGS sequence"/>
</dbReference>
<dbReference type="Pfam" id="PF19754">
    <property type="entry name" value="DUF6241"/>
    <property type="match status" value="1"/>
</dbReference>
<organism evidence="2 3">
    <name type="scientific">Proteiniclasticum aestuarii</name>
    <dbReference type="NCBI Taxonomy" id="2817862"/>
    <lineage>
        <taxon>Bacteria</taxon>
        <taxon>Bacillati</taxon>
        <taxon>Bacillota</taxon>
        <taxon>Clostridia</taxon>
        <taxon>Eubacteriales</taxon>
        <taxon>Clostridiaceae</taxon>
        <taxon>Proteiniclasticum</taxon>
    </lineage>
</organism>
<proteinExistence type="predicted"/>
<dbReference type="AlphaFoldDB" id="A0A939H905"/>
<dbReference type="EMBL" id="JAFNJU010000001">
    <property type="protein sequence ID" value="MBO1263602.1"/>
    <property type="molecule type" value="Genomic_DNA"/>
</dbReference>
<keyword evidence="1" id="KW-1133">Transmembrane helix</keyword>
<comment type="caution">
    <text evidence="2">The sequence shown here is derived from an EMBL/GenBank/DDBJ whole genome shotgun (WGS) entry which is preliminary data.</text>
</comment>
<name>A0A939H905_9CLOT</name>
<evidence type="ECO:0000256" key="1">
    <source>
        <dbReference type="SAM" id="Phobius"/>
    </source>
</evidence>
<sequence length="150" mass="17475">MSNRNRLYVFLIALILFSGIWIVNNYKPAIERITTSIVESSSEISRREDKDLVSIYTDIHHMSHNVVIADEKWGYRDLTLENIDKLYSELAGVEGQDAIKEELYEILERWKNGDFSRAHRDHNYVWRRLGGTVGRATGVNTRNLPDWAVH</sequence>
<dbReference type="RefSeq" id="WP_207598118.1">
    <property type="nucleotide sequence ID" value="NZ_JAFNJU010000001.1"/>
</dbReference>
<reference evidence="2" key="1">
    <citation type="submission" date="2021-03" db="EMBL/GenBank/DDBJ databases">
        <title>Proteiniclasticum marinus sp. nov., isolated from tidal flat sediment.</title>
        <authorList>
            <person name="Namirimu T."/>
            <person name="Yang J.-A."/>
            <person name="Yang S.-H."/>
            <person name="Kim Y.-J."/>
            <person name="Kwon K.K."/>
        </authorList>
    </citation>
    <scope>NUCLEOTIDE SEQUENCE</scope>
    <source>
        <strain evidence="2">SCR006</strain>
    </source>
</reference>
<keyword evidence="3" id="KW-1185">Reference proteome</keyword>
<feature type="transmembrane region" description="Helical" evidence="1">
    <location>
        <begin position="7"/>
        <end position="24"/>
    </location>
</feature>
<evidence type="ECO:0000313" key="3">
    <source>
        <dbReference type="Proteomes" id="UP000664218"/>
    </source>
</evidence>
<keyword evidence="1" id="KW-0472">Membrane</keyword>
<protein>
    <submittedName>
        <fullName evidence="2">Uncharacterized protein</fullName>
    </submittedName>
</protein>
<dbReference type="InterPro" id="IPR046208">
    <property type="entry name" value="DUF6241"/>
</dbReference>
<keyword evidence="1" id="KW-0812">Transmembrane</keyword>